<sequence length="118" mass="13025">MAGTKEKVEELKMPAEKVATKAEAEKELKMPAEKVATKAEAEKELEMPAGKVDKEIREYVRNVREAIDSVTDAHIFPQAAQRAEQFHQSQLRLRKVMEERKALKGGDMEDAGGSSGGA</sequence>
<gene>
    <name evidence="2" type="ORF">CCAM_LOCUS36330</name>
</gene>
<evidence type="ECO:0000313" key="3">
    <source>
        <dbReference type="Proteomes" id="UP000595140"/>
    </source>
</evidence>
<accession>A0A484N3H5</accession>
<name>A0A484N3H5_9ASTE</name>
<dbReference type="EMBL" id="OOIL02005377">
    <property type="protein sequence ID" value="VFQ94554.1"/>
    <property type="molecule type" value="Genomic_DNA"/>
</dbReference>
<feature type="compositionally biased region" description="Basic and acidic residues" evidence="1">
    <location>
        <begin position="98"/>
        <end position="107"/>
    </location>
</feature>
<evidence type="ECO:0000313" key="2">
    <source>
        <dbReference type="EMBL" id="VFQ94554.1"/>
    </source>
</evidence>
<keyword evidence="3" id="KW-1185">Reference proteome</keyword>
<dbReference type="AlphaFoldDB" id="A0A484N3H5"/>
<reference evidence="2 3" key="1">
    <citation type="submission" date="2018-04" db="EMBL/GenBank/DDBJ databases">
        <authorList>
            <person name="Vogel A."/>
        </authorList>
    </citation>
    <scope>NUCLEOTIDE SEQUENCE [LARGE SCALE GENOMIC DNA]</scope>
</reference>
<proteinExistence type="predicted"/>
<dbReference type="Proteomes" id="UP000595140">
    <property type="component" value="Unassembled WGS sequence"/>
</dbReference>
<feature type="region of interest" description="Disordered" evidence="1">
    <location>
        <begin position="98"/>
        <end position="118"/>
    </location>
</feature>
<protein>
    <submittedName>
        <fullName evidence="2">Uncharacterized protein</fullName>
    </submittedName>
</protein>
<organism evidence="2 3">
    <name type="scientific">Cuscuta campestris</name>
    <dbReference type="NCBI Taxonomy" id="132261"/>
    <lineage>
        <taxon>Eukaryota</taxon>
        <taxon>Viridiplantae</taxon>
        <taxon>Streptophyta</taxon>
        <taxon>Embryophyta</taxon>
        <taxon>Tracheophyta</taxon>
        <taxon>Spermatophyta</taxon>
        <taxon>Magnoliopsida</taxon>
        <taxon>eudicotyledons</taxon>
        <taxon>Gunneridae</taxon>
        <taxon>Pentapetalae</taxon>
        <taxon>asterids</taxon>
        <taxon>lamiids</taxon>
        <taxon>Solanales</taxon>
        <taxon>Convolvulaceae</taxon>
        <taxon>Cuscuteae</taxon>
        <taxon>Cuscuta</taxon>
        <taxon>Cuscuta subgen. Grammica</taxon>
        <taxon>Cuscuta sect. Cleistogrammica</taxon>
    </lineage>
</organism>
<evidence type="ECO:0000256" key="1">
    <source>
        <dbReference type="SAM" id="MobiDB-lite"/>
    </source>
</evidence>